<evidence type="ECO:0008006" key="7">
    <source>
        <dbReference type="Google" id="ProtNLM"/>
    </source>
</evidence>
<dbReference type="GeneID" id="77729647"/>
<dbReference type="PROSITE" id="PS51294">
    <property type="entry name" value="HTH_MYB"/>
    <property type="match status" value="1"/>
</dbReference>
<reference evidence="5" key="1">
    <citation type="journal article" date="2022" name="G3 (Bethesda)">
        <title>High quality genome of the basidiomycete yeast Dioszegia hungarica PDD-24b-2 isolated from cloud water.</title>
        <authorList>
            <person name="Jarrige D."/>
            <person name="Haridas S."/>
            <person name="Bleykasten-Grosshans C."/>
            <person name="Joly M."/>
            <person name="Nadalig T."/>
            <person name="Sancelme M."/>
            <person name="Vuilleumier S."/>
            <person name="Grigoriev I.V."/>
            <person name="Amato P."/>
            <person name="Bringel F."/>
        </authorList>
    </citation>
    <scope>NUCLEOTIDE SEQUENCE</scope>
    <source>
        <strain evidence="5">PDD-24b-2</strain>
    </source>
</reference>
<protein>
    <recommendedName>
        <fullName evidence="7">Myb-like domain-containing protein</fullName>
    </recommendedName>
</protein>
<feature type="compositionally biased region" description="Pro residues" evidence="2">
    <location>
        <begin position="200"/>
        <end position="209"/>
    </location>
</feature>
<organism evidence="5 6">
    <name type="scientific">Dioszegia hungarica</name>
    <dbReference type="NCBI Taxonomy" id="4972"/>
    <lineage>
        <taxon>Eukaryota</taxon>
        <taxon>Fungi</taxon>
        <taxon>Dikarya</taxon>
        <taxon>Basidiomycota</taxon>
        <taxon>Agaricomycotina</taxon>
        <taxon>Tremellomycetes</taxon>
        <taxon>Tremellales</taxon>
        <taxon>Bulleribasidiaceae</taxon>
        <taxon>Dioszegia</taxon>
    </lineage>
</organism>
<evidence type="ECO:0000313" key="6">
    <source>
        <dbReference type="Proteomes" id="UP001164286"/>
    </source>
</evidence>
<sequence length="748" mass="80528">MQGTGESTKGSGEALGVGYGNVEKGSYGQAAGRFGSVESAPNHGFPAEESLKVMKRRFDEIDRGTESGAGSTELKNMVRTLLTPCIDELPFLHQQLAAQRDTIRTLQQQAKLSEQLMAIERSRLAAERQSWHVTTQALLKQKEADIASGIRPRGHLELNLADTQRQIDKLVTELQHLRSHVVLSSNNFDSDVAPGDGPLPQYPPPPPRSWPSRAEQAPLYPRRSRSPAKIMRSTTMGDARTEHLLLAARKVRVMRQVDDRVGRLTLDELKRGGVVGPDGGLGYSEGYGGMLFDEEAVEEEGESELEEKPEVRLERRVSFTGAKGKGRMPDTPLGKHKKSHKKQPTTPGNNKSVRQPLTTPGGSNFSDLLLAAELATRPGSPIPTSSRQPIPMSNMSATRSTNHGRAETPSEDVHPTKKSRKDTAWGRSQPIGGMAEDDDTVTPEGGGAGPVDKSALDLLLRASQIDSPDEGADRHAEDASRQMQPPAQPNRLGLAPALELRQGPQIADHMIDPSLADPPAPPPNGRTTANATPYAPATSSSTTIATPRQRPRDVSDASVALNGVTTPARDWSLYESPFEETPRGFSPPLVAKRERFGSVSAGTPIIGEASGGGGGGGETNAFNSPTGGTVPGLGKYVHLTSSMPARRMRSPYLKWTVEEDELLARAVALHGEKWDLVSKGVPTRSYHQVRQRWLRKTGAFDKKAITGDTAPEEAERSDARAGSPTPLGGSQPPIDGIGKKRRMSLMGA</sequence>
<dbReference type="SUPFAM" id="SSF46689">
    <property type="entry name" value="Homeodomain-like"/>
    <property type="match status" value="1"/>
</dbReference>
<feature type="compositionally biased region" description="Basic and acidic residues" evidence="2">
    <location>
        <begin position="471"/>
        <end position="480"/>
    </location>
</feature>
<dbReference type="Pfam" id="PF00249">
    <property type="entry name" value="Myb_DNA-binding"/>
    <property type="match status" value="1"/>
</dbReference>
<feature type="domain" description="HTH myb-type" evidence="4">
    <location>
        <begin position="654"/>
        <end position="704"/>
    </location>
</feature>
<dbReference type="AlphaFoldDB" id="A0AA38H612"/>
<feature type="compositionally biased region" description="Gly residues" evidence="2">
    <location>
        <begin position="609"/>
        <end position="618"/>
    </location>
</feature>
<evidence type="ECO:0000259" key="4">
    <source>
        <dbReference type="PROSITE" id="PS51294"/>
    </source>
</evidence>
<feature type="region of interest" description="Disordered" evidence="2">
    <location>
        <begin position="186"/>
        <end position="228"/>
    </location>
</feature>
<dbReference type="EMBL" id="JAKWFO010000011">
    <property type="protein sequence ID" value="KAI9633129.1"/>
    <property type="molecule type" value="Genomic_DNA"/>
</dbReference>
<accession>A0AA38H612</accession>
<feature type="domain" description="Myb-like" evidence="3">
    <location>
        <begin position="654"/>
        <end position="697"/>
    </location>
</feature>
<feature type="region of interest" description="Disordered" evidence="2">
    <location>
        <begin position="377"/>
        <end position="452"/>
    </location>
</feature>
<feature type="coiled-coil region" evidence="1">
    <location>
        <begin position="153"/>
        <end position="180"/>
    </location>
</feature>
<gene>
    <name evidence="5" type="ORF">MKK02DRAFT_39105</name>
</gene>
<dbReference type="Proteomes" id="UP001164286">
    <property type="component" value="Unassembled WGS sequence"/>
</dbReference>
<evidence type="ECO:0000259" key="3">
    <source>
        <dbReference type="PROSITE" id="PS50090"/>
    </source>
</evidence>
<feature type="compositionally biased region" description="Low complexity" evidence="2">
    <location>
        <begin position="525"/>
        <end position="547"/>
    </location>
</feature>
<feature type="compositionally biased region" description="Basic and acidic residues" evidence="2">
    <location>
        <begin position="404"/>
        <end position="415"/>
    </location>
</feature>
<evidence type="ECO:0000256" key="1">
    <source>
        <dbReference type="SAM" id="Coils"/>
    </source>
</evidence>
<dbReference type="InterPro" id="IPR009057">
    <property type="entry name" value="Homeodomain-like_sf"/>
</dbReference>
<comment type="caution">
    <text evidence="5">The sequence shown here is derived from an EMBL/GenBank/DDBJ whole genome shotgun (WGS) entry which is preliminary data.</text>
</comment>
<feature type="compositionally biased region" description="Basic and acidic residues" evidence="2">
    <location>
        <begin position="306"/>
        <end position="317"/>
    </location>
</feature>
<feature type="region of interest" description="Disordered" evidence="2">
    <location>
        <begin position="703"/>
        <end position="748"/>
    </location>
</feature>
<proteinExistence type="predicted"/>
<feature type="compositionally biased region" description="Basic residues" evidence="2">
    <location>
        <begin position="739"/>
        <end position="748"/>
    </location>
</feature>
<feature type="compositionally biased region" description="Basic residues" evidence="2">
    <location>
        <begin position="334"/>
        <end position="343"/>
    </location>
</feature>
<dbReference type="PROSITE" id="PS50090">
    <property type="entry name" value="MYB_LIKE"/>
    <property type="match status" value="1"/>
</dbReference>
<keyword evidence="6" id="KW-1185">Reference proteome</keyword>
<keyword evidence="1" id="KW-0175">Coiled coil</keyword>
<feature type="compositionally biased region" description="Polar residues" evidence="2">
    <location>
        <begin position="382"/>
        <end position="403"/>
    </location>
</feature>
<feature type="region of interest" description="Disordered" evidence="2">
    <location>
        <begin position="602"/>
        <end position="629"/>
    </location>
</feature>
<feature type="region of interest" description="Disordered" evidence="2">
    <location>
        <begin position="509"/>
        <end position="555"/>
    </location>
</feature>
<feature type="region of interest" description="Disordered" evidence="2">
    <location>
        <begin position="299"/>
        <end position="365"/>
    </location>
</feature>
<dbReference type="InterPro" id="IPR001005">
    <property type="entry name" value="SANT/Myb"/>
</dbReference>
<dbReference type="CDD" id="cd00167">
    <property type="entry name" value="SANT"/>
    <property type="match status" value="1"/>
</dbReference>
<feature type="compositionally biased region" description="Polar residues" evidence="2">
    <location>
        <begin position="344"/>
        <end position="365"/>
    </location>
</feature>
<dbReference type="RefSeq" id="XP_052942906.1">
    <property type="nucleotide sequence ID" value="XM_053090442.1"/>
</dbReference>
<evidence type="ECO:0000256" key="2">
    <source>
        <dbReference type="SAM" id="MobiDB-lite"/>
    </source>
</evidence>
<feature type="region of interest" description="Disordered" evidence="2">
    <location>
        <begin position="464"/>
        <end position="491"/>
    </location>
</feature>
<evidence type="ECO:0000313" key="5">
    <source>
        <dbReference type="EMBL" id="KAI9633129.1"/>
    </source>
</evidence>
<dbReference type="InterPro" id="IPR017930">
    <property type="entry name" value="Myb_dom"/>
</dbReference>
<dbReference type="Gene3D" id="1.10.10.60">
    <property type="entry name" value="Homeodomain-like"/>
    <property type="match status" value="1"/>
</dbReference>
<name>A0AA38H612_9TREE</name>
<dbReference type="SMART" id="SM00717">
    <property type="entry name" value="SANT"/>
    <property type="match status" value="1"/>
</dbReference>